<gene>
    <name evidence="1" type="ORF">RRF57_005409</name>
</gene>
<protein>
    <submittedName>
        <fullName evidence="1">Uncharacterized protein</fullName>
    </submittedName>
</protein>
<proteinExistence type="predicted"/>
<evidence type="ECO:0000313" key="1">
    <source>
        <dbReference type="EMBL" id="KAK5629694.1"/>
    </source>
</evidence>
<accession>A0AAN7UM71</accession>
<keyword evidence="2" id="KW-1185">Reference proteome</keyword>
<dbReference type="Proteomes" id="UP001305414">
    <property type="component" value="Unassembled WGS sequence"/>
</dbReference>
<organism evidence="1 2">
    <name type="scientific">Xylaria bambusicola</name>
    <dbReference type="NCBI Taxonomy" id="326684"/>
    <lineage>
        <taxon>Eukaryota</taxon>
        <taxon>Fungi</taxon>
        <taxon>Dikarya</taxon>
        <taxon>Ascomycota</taxon>
        <taxon>Pezizomycotina</taxon>
        <taxon>Sordariomycetes</taxon>
        <taxon>Xylariomycetidae</taxon>
        <taxon>Xylariales</taxon>
        <taxon>Xylariaceae</taxon>
        <taxon>Xylaria</taxon>
    </lineage>
</organism>
<dbReference type="EMBL" id="JAWHQM010000012">
    <property type="protein sequence ID" value="KAK5629694.1"/>
    <property type="molecule type" value="Genomic_DNA"/>
</dbReference>
<dbReference type="AlphaFoldDB" id="A0AAN7UM71"/>
<name>A0AAN7UM71_9PEZI</name>
<sequence>MIHPLLYSAVQYVFVATYARRSLIRKYHVTAVRIHTGIGEKESEQIRLCGEVRTGPCHSGDLEADAFDVSPCGC</sequence>
<comment type="caution">
    <text evidence="1">The sequence shown here is derived from an EMBL/GenBank/DDBJ whole genome shotgun (WGS) entry which is preliminary data.</text>
</comment>
<reference evidence="1 2" key="1">
    <citation type="submission" date="2023-10" db="EMBL/GenBank/DDBJ databases">
        <title>Draft genome sequence of Xylaria bambusicola isolate GMP-LS, the root and basal stem rot pathogen of sugarcane in Indonesia.</title>
        <authorList>
            <person name="Selvaraj P."/>
            <person name="Muralishankar V."/>
            <person name="Muruganantham S."/>
            <person name="Sp S."/>
            <person name="Haryani S."/>
            <person name="Lau K.J.X."/>
            <person name="Naqvi N.I."/>
        </authorList>
    </citation>
    <scope>NUCLEOTIDE SEQUENCE [LARGE SCALE GENOMIC DNA]</scope>
    <source>
        <strain evidence="1">GMP-LS</strain>
    </source>
</reference>
<evidence type="ECO:0000313" key="2">
    <source>
        <dbReference type="Proteomes" id="UP001305414"/>
    </source>
</evidence>